<dbReference type="KEGG" id="tpla:ElP_08520"/>
<protein>
    <submittedName>
        <fullName evidence="2">Flp/Fap pilin component</fullName>
    </submittedName>
</protein>
<evidence type="ECO:0000313" key="2">
    <source>
        <dbReference type="EMBL" id="QDV33010.1"/>
    </source>
</evidence>
<evidence type="ECO:0000313" key="3">
    <source>
        <dbReference type="Proteomes" id="UP000317835"/>
    </source>
</evidence>
<reference evidence="2 3" key="1">
    <citation type="submission" date="2019-02" db="EMBL/GenBank/DDBJ databases">
        <title>Deep-cultivation of Planctomycetes and their phenomic and genomic characterization uncovers novel biology.</title>
        <authorList>
            <person name="Wiegand S."/>
            <person name="Jogler M."/>
            <person name="Boedeker C."/>
            <person name="Pinto D."/>
            <person name="Vollmers J."/>
            <person name="Rivas-Marin E."/>
            <person name="Kohn T."/>
            <person name="Peeters S.H."/>
            <person name="Heuer A."/>
            <person name="Rast P."/>
            <person name="Oberbeckmann S."/>
            <person name="Bunk B."/>
            <person name="Jeske O."/>
            <person name="Meyerdierks A."/>
            <person name="Storesund J.E."/>
            <person name="Kallscheuer N."/>
            <person name="Luecker S."/>
            <person name="Lage O.M."/>
            <person name="Pohl T."/>
            <person name="Merkel B.J."/>
            <person name="Hornburger P."/>
            <person name="Mueller R.-W."/>
            <person name="Bruemmer F."/>
            <person name="Labrenz M."/>
            <person name="Spormann A.M."/>
            <person name="Op den Camp H."/>
            <person name="Overmann J."/>
            <person name="Amann R."/>
            <person name="Jetten M.S.M."/>
            <person name="Mascher T."/>
            <person name="Medema M.H."/>
            <person name="Devos D.P."/>
            <person name="Kaster A.-K."/>
            <person name="Ovreas L."/>
            <person name="Rohde M."/>
            <person name="Galperin M.Y."/>
            <person name="Jogler C."/>
        </authorList>
    </citation>
    <scope>NUCLEOTIDE SEQUENCE [LARGE SCALE GENOMIC DNA]</scope>
    <source>
        <strain evidence="2 3">ElP</strain>
    </source>
</reference>
<accession>A0A518GWP0</accession>
<name>A0A518GWP0_9BACT</name>
<dbReference type="EMBL" id="CP036426">
    <property type="protein sequence ID" value="QDV33010.1"/>
    <property type="molecule type" value="Genomic_DNA"/>
</dbReference>
<dbReference type="Proteomes" id="UP000317835">
    <property type="component" value="Chromosome"/>
</dbReference>
<dbReference type="AlphaFoldDB" id="A0A518GWP0"/>
<proteinExistence type="predicted"/>
<keyword evidence="3" id="KW-1185">Reference proteome</keyword>
<organism evidence="2 3">
    <name type="scientific">Tautonia plasticadhaerens</name>
    <dbReference type="NCBI Taxonomy" id="2527974"/>
    <lineage>
        <taxon>Bacteria</taxon>
        <taxon>Pseudomonadati</taxon>
        <taxon>Planctomycetota</taxon>
        <taxon>Planctomycetia</taxon>
        <taxon>Isosphaerales</taxon>
        <taxon>Isosphaeraceae</taxon>
        <taxon>Tautonia</taxon>
    </lineage>
</organism>
<keyword evidence="1" id="KW-1133">Transmembrane helix</keyword>
<keyword evidence="1" id="KW-0472">Membrane</keyword>
<evidence type="ECO:0000256" key="1">
    <source>
        <dbReference type="SAM" id="Phobius"/>
    </source>
</evidence>
<keyword evidence="1" id="KW-0812">Transmembrane</keyword>
<sequence length="63" mass="6430">MIPPWMRRIAADESGATAVEYGVMLAMLILVTIAGIGALGGASNAFWQGNLNAIAEAITPAGD</sequence>
<gene>
    <name evidence="2" type="ORF">ElP_08520</name>
</gene>
<feature type="transmembrane region" description="Helical" evidence="1">
    <location>
        <begin position="21"/>
        <end position="42"/>
    </location>
</feature>